<dbReference type="PANTHER" id="PTHR43547:SF2">
    <property type="entry name" value="HYBRID SIGNAL TRANSDUCTION HISTIDINE KINASE C"/>
    <property type="match status" value="1"/>
</dbReference>
<dbReference type="Pfam" id="PF02518">
    <property type="entry name" value="HATPase_c"/>
    <property type="match status" value="1"/>
</dbReference>
<evidence type="ECO:0000256" key="1">
    <source>
        <dbReference type="ARBA" id="ARBA00022553"/>
    </source>
</evidence>
<dbReference type="InterPro" id="IPR005467">
    <property type="entry name" value="His_kinase_dom"/>
</dbReference>
<dbReference type="InterPro" id="IPR003594">
    <property type="entry name" value="HATPase_dom"/>
</dbReference>
<keyword evidence="1" id="KW-0597">Phosphoprotein</keyword>
<proteinExistence type="predicted"/>
<dbReference type="PANTHER" id="PTHR43547">
    <property type="entry name" value="TWO-COMPONENT HISTIDINE KINASE"/>
    <property type="match status" value="1"/>
</dbReference>
<dbReference type="PRINTS" id="PR00344">
    <property type="entry name" value="BCTRLSENSOR"/>
</dbReference>
<protein>
    <submittedName>
        <fullName evidence="4">Unannotated protein</fullName>
    </submittedName>
</protein>
<dbReference type="PROSITE" id="PS50109">
    <property type="entry name" value="HIS_KIN"/>
    <property type="match status" value="1"/>
</dbReference>
<sequence length="334" mass="35124">MRSEFEAALIAGGTAAATGLAGLGLVTLLSRRSPRLVAVMAPVVPVVAVAAAIALSGQAMFISPRDFALLMWIVVAAVPLAIAFGVVAARRLHQQTRVAAAAEAALVADRELERRRREMTSWISHDLRTPLAGMRAMTEALEDGVAPDPDRYLRQLRLEVDRLTDMVDDLLALSRLQSDGLHLKLTDVDVGDVVSDTLAATEPLARAQHVQLEGRADRGLIVNADSRELSRALTNLVVNAIRHTPADGRVHVSADLLSGDVRIAVTDQCGGIPEDDLAQLFEPGWTGNRARTPGDGAGLGLAVAQGVMAVHGGAVDVQSGDGGCTFTLSLPARG</sequence>
<dbReference type="InterPro" id="IPR036097">
    <property type="entry name" value="HisK_dim/P_sf"/>
</dbReference>
<reference evidence="4" key="1">
    <citation type="submission" date="2020-05" db="EMBL/GenBank/DDBJ databases">
        <authorList>
            <person name="Chiriac C."/>
            <person name="Salcher M."/>
            <person name="Ghai R."/>
            <person name="Kavagutti S V."/>
        </authorList>
    </citation>
    <scope>NUCLEOTIDE SEQUENCE</scope>
</reference>
<evidence type="ECO:0000259" key="3">
    <source>
        <dbReference type="PROSITE" id="PS50109"/>
    </source>
</evidence>
<accession>A0A6J7L0L3</accession>
<gene>
    <name evidence="4" type="ORF">UFOPK3773_02069</name>
</gene>
<dbReference type="InterPro" id="IPR003661">
    <property type="entry name" value="HisK_dim/P_dom"/>
</dbReference>
<dbReference type="SUPFAM" id="SSF55874">
    <property type="entry name" value="ATPase domain of HSP90 chaperone/DNA topoisomerase II/histidine kinase"/>
    <property type="match status" value="1"/>
</dbReference>
<feature type="transmembrane region" description="Helical" evidence="2">
    <location>
        <begin position="36"/>
        <end position="55"/>
    </location>
</feature>
<name>A0A6J7L0L3_9ZZZZ</name>
<feature type="domain" description="Histidine kinase" evidence="3">
    <location>
        <begin position="122"/>
        <end position="334"/>
    </location>
</feature>
<dbReference type="EMBL" id="CAFBNF010000315">
    <property type="protein sequence ID" value="CAB4962268.1"/>
    <property type="molecule type" value="Genomic_DNA"/>
</dbReference>
<dbReference type="Pfam" id="PF00512">
    <property type="entry name" value="HisKA"/>
    <property type="match status" value="1"/>
</dbReference>
<dbReference type="SMART" id="SM00387">
    <property type="entry name" value="HATPase_c"/>
    <property type="match status" value="1"/>
</dbReference>
<feature type="transmembrane region" description="Helical" evidence="2">
    <location>
        <begin position="67"/>
        <end position="89"/>
    </location>
</feature>
<feature type="transmembrane region" description="Helical" evidence="2">
    <location>
        <begin position="6"/>
        <end position="29"/>
    </location>
</feature>
<dbReference type="InterPro" id="IPR004358">
    <property type="entry name" value="Sig_transdc_His_kin-like_C"/>
</dbReference>
<dbReference type="SUPFAM" id="SSF47384">
    <property type="entry name" value="Homodimeric domain of signal transducing histidine kinase"/>
    <property type="match status" value="1"/>
</dbReference>
<dbReference type="InterPro" id="IPR036890">
    <property type="entry name" value="HATPase_C_sf"/>
</dbReference>
<keyword evidence="2" id="KW-0472">Membrane</keyword>
<dbReference type="SMART" id="SM00388">
    <property type="entry name" value="HisKA"/>
    <property type="match status" value="1"/>
</dbReference>
<dbReference type="AlphaFoldDB" id="A0A6J7L0L3"/>
<keyword evidence="2" id="KW-0812">Transmembrane</keyword>
<dbReference type="Gene3D" id="3.30.565.10">
    <property type="entry name" value="Histidine kinase-like ATPase, C-terminal domain"/>
    <property type="match status" value="1"/>
</dbReference>
<dbReference type="CDD" id="cd00082">
    <property type="entry name" value="HisKA"/>
    <property type="match status" value="1"/>
</dbReference>
<organism evidence="4">
    <name type="scientific">freshwater metagenome</name>
    <dbReference type="NCBI Taxonomy" id="449393"/>
    <lineage>
        <taxon>unclassified sequences</taxon>
        <taxon>metagenomes</taxon>
        <taxon>ecological metagenomes</taxon>
    </lineage>
</organism>
<dbReference type="Gene3D" id="1.10.287.130">
    <property type="match status" value="1"/>
</dbReference>
<evidence type="ECO:0000313" key="4">
    <source>
        <dbReference type="EMBL" id="CAB4962268.1"/>
    </source>
</evidence>
<evidence type="ECO:0000256" key="2">
    <source>
        <dbReference type="SAM" id="Phobius"/>
    </source>
</evidence>
<dbReference type="GO" id="GO:0000155">
    <property type="term" value="F:phosphorelay sensor kinase activity"/>
    <property type="evidence" value="ECO:0007669"/>
    <property type="project" value="InterPro"/>
</dbReference>
<keyword evidence="2" id="KW-1133">Transmembrane helix</keyword>
<dbReference type="CDD" id="cd00075">
    <property type="entry name" value="HATPase"/>
    <property type="match status" value="1"/>
</dbReference>